<protein>
    <submittedName>
        <fullName evidence="3">Glycosyltransferase family 9 protein</fullName>
    </submittedName>
</protein>
<proteinExistence type="predicted"/>
<dbReference type="PANTHER" id="PTHR30160:SF1">
    <property type="entry name" value="LIPOPOLYSACCHARIDE 1,2-N-ACETYLGLUCOSAMINETRANSFERASE-RELATED"/>
    <property type="match status" value="1"/>
</dbReference>
<dbReference type="GO" id="GO:0008713">
    <property type="term" value="F:ADP-heptose-lipopolysaccharide heptosyltransferase activity"/>
    <property type="evidence" value="ECO:0007669"/>
    <property type="project" value="TreeGrafter"/>
</dbReference>
<organism evidence="3 4">
    <name type="scientific">Flexistipes sinusarabici</name>
    <dbReference type="NCBI Taxonomy" id="2352"/>
    <lineage>
        <taxon>Bacteria</taxon>
        <taxon>Pseudomonadati</taxon>
        <taxon>Deferribacterota</taxon>
        <taxon>Deferribacteres</taxon>
        <taxon>Deferribacterales</taxon>
        <taxon>Flexistipitaceae</taxon>
        <taxon>Flexistipes</taxon>
    </lineage>
</organism>
<gene>
    <name evidence="3" type="ORF">FXF49_01790</name>
</gene>
<name>A0A5D0MS87_FLESI</name>
<dbReference type="RefSeq" id="WP_303700205.1">
    <property type="nucleotide sequence ID" value="NZ_VSIV01000051.1"/>
</dbReference>
<sequence length="317" mass="36780">MKILVVRFSSLGDVILTTGVIKYLETAFPDLTIDVLTYTHFSGVFFKNPYINKVLQIDKKSGFRNYFNFIQKNINDYDHIFDLHSKLSSMILKIFTQAKYHKYKKDSLKRRLFVKYGKFAGSLQEHVVQRYFKPFQKVFEMDAPSSEELRPVIYTNNLYENLSDTVTVHPFASKKTKEWPFFAELIDELIKRGEKVNIIGDSFFEYNHANVNNFTGKTDLQEMFDIIKQSRCLVTTDSGPMHVAIAVRTPVIAIFGPTTKEFGFYPVFNNSSVLEVNGLYCRPCHVHGSDNCPEKHFRCMKEISVKTVLEKFDLYKG</sequence>
<dbReference type="InterPro" id="IPR002201">
    <property type="entry name" value="Glyco_trans_9"/>
</dbReference>
<dbReference type="Proteomes" id="UP000323337">
    <property type="component" value="Unassembled WGS sequence"/>
</dbReference>
<dbReference type="PANTHER" id="PTHR30160">
    <property type="entry name" value="TETRAACYLDISACCHARIDE 4'-KINASE-RELATED"/>
    <property type="match status" value="1"/>
</dbReference>
<comment type="caution">
    <text evidence="3">The sequence shown here is derived from an EMBL/GenBank/DDBJ whole genome shotgun (WGS) entry which is preliminary data.</text>
</comment>
<evidence type="ECO:0000256" key="2">
    <source>
        <dbReference type="ARBA" id="ARBA00022679"/>
    </source>
</evidence>
<dbReference type="SUPFAM" id="SSF53756">
    <property type="entry name" value="UDP-Glycosyltransferase/glycogen phosphorylase"/>
    <property type="match status" value="1"/>
</dbReference>
<evidence type="ECO:0000256" key="1">
    <source>
        <dbReference type="ARBA" id="ARBA00022676"/>
    </source>
</evidence>
<accession>A0A5D0MS87</accession>
<dbReference type="CDD" id="cd03789">
    <property type="entry name" value="GT9_LPS_heptosyltransferase"/>
    <property type="match status" value="1"/>
</dbReference>
<dbReference type="Gene3D" id="3.40.50.2000">
    <property type="entry name" value="Glycogen Phosphorylase B"/>
    <property type="match status" value="2"/>
</dbReference>
<keyword evidence="2 3" id="KW-0808">Transferase</keyword>
<dbReference type="Pfam" id="PF01075">
    <property type="entry name" value="Glyco_transf_9"/>
    <property type="match status" value="1"/>
</dbReference>
<dbReference type="GO" id="GO:0005829">
    <property type="term" value="C:cytosol"/>
    <property type="evidence" value="ECO:0007669"/>
    <property type="project" value="TreeGrafter"/>
</dbReference>
<reference evidence="3 4" key="1">
    <citation type="submission" date="2019-08" db="EMBL/GenBank/DDBJ databases">
        <title>Genomic characterization of a novel candidate phylum (ARYD3) from a high temperature, high salinity tertiary oil reservoir in north central Oklahoma, USA.</title>
        <authorList>
            <person name="Youssef N.H."/>
            <person name="Yadav A."/>
            <person name="Elshahed M.S."/>
        </authorList>
    </citation>
    <scope>NUCLEOTIDE SEQUENCE [LARGE SCALE GENOMIC DNA]</scope>
    <source>
        <strain evidence="3">ARYD1</strain>
    </source>
</reference>
<evidence type="ECO:0000313" key="4">
    <source>
        <dbReference type="Proteomes" id="UP000323337"/>
    </source>
</evidence>
<dbReference type="InterPro" id="IPR051199">
    <property type="entry name" value="LPS_LOS_Heptosyltrfase"/>
</dbReference>
<dbReference type="EMBL" id="VSIV01000051">
    <property type="protein sequence ID" value="TYB34893.1"/>
    <property type="molecule type" value="Genomic_DNA"/>
</dbReference>
<dbReference type="AlphaFoldDB" id="A0A5D0MS87"/>
<keyword evidence="1" id="KW-0328">Glycosyltransferase</keyword>
<evidence type="ECO:0000313" key="3">
    <source>
        <dbReference type="EMBL" id="TYB34893.1"/>
    </source>
</evidence>
<dbReference type="GO" id="GO:0009244">
    <property type="term" value="P:lipopolysaccharide core region biosynthetic process"/>
    <property type="evidence" value="ECO:0007669"/>
    <property type="project" value="TreeGrafter"/>
</dbReference>